<gene>
    <name evidence="2" type="ORF">TRIATDRAFT_297979</name>
</gene>
<dbReference type="OrthoDB" id="10351484at2759"/>
<evidence type="ECO:0000313" key="2">
    <source>
        <dbReference type="EMBL" id="EHK48437.1"/>
    </source>
</evidence>
<feature type="chain" id="PRO_5003524569" evidence="1">
    <location>
        <begin position="22"/>
        <end position="88"/>
    </location>
</feature>
<feature type="signal peptide" evidence="1">
    <location>
        <begin position="1"/>
        <end position="21"/>
    </location>
</feature>
<evidence type="ECO:0000256" key="1">
    <source>
        <dbReference type="SAM" id="SignalP"/>
    </source>
</evidence>
<evidence type="ECO:0000313" key="3">
    <source>
        <dbReference type="Proteomes" id="UP000005426"/>
    </source>
</evidence>
<reference evidence="2 3" key="1">
    <citation type="journal article" date="2011" name="Genome Biol.">
        <title>Comparative genome sequence analysis underscores mycoparasitism as the ancestral life style of Trichoderma.</title>
        <authorList>
            <person name="Kubicek C.P."/>
            <person name="Herrera-Estrella A."/>
            <person name="Seidl-Seiboth V."/>
            <person name="Martinez D.A."/>
            <person name="Druzhinina I.S."/>
            <person name="Thon M."/>
            <person name="Zeilinger S."/>
            <person name="Casas-Flores S."/>
            <person name="Horwitz B.A."/>
            <person name="Mukherjee P.K."/>
            <person name="Mukherjee M."/>
            <person name="Kredics L."/>
            <person name="Alcaraz L.D."/>
            <person name="Aerts A."/>
            <person name="Antal Z."/>
            <person name="Atanasova L."/>
            <person name="Cervantes-Badillo M.G."/>
            <person name="Challacombe J."/>
            <person name="Chertkov O."/>
            <person name="McCluskey K."/>
            <person name="Coulpier F."/>
            <person name="Deshpande N."/>
            <person name="von Doehren H."/>
            <person name="Ebbole D.J."/>
            <person name="Esquivel-Naranjo E.U."/>
            <person name="Fekete E."/>
            <person name="Flipphi M."/>
            <person name="Glaser F."/>
            <person name="Gomez-Rodriguez E.Y."/>
            <person name="Gruber S."/>
            <person name="Han C."/>
            <person name="Henrissat B."/>
            <person name="Hermosa R."/>
            <person name="Hernandez-Onate M."/>
            <person name="Karaffa L."/>
            <person name="Kosti I."/>
            <person name="Le Crom S."/>
            <person name="Lindquist E."/>
            <person name="Lucas S."/>
            <person name="Luebeck M."/>
            <person name="Luebeck P.S."/>
            <person name="Margeot A."/>
            <person name="Metz B."/>
            <person name="Misra M."/>
            <person name="Nevalainen H."/>
            <person name="Omann M."/>
            <person name="Packer N."/>
            <person name="Perrone G."/>
            <person name="Uresti-Rivera E.E."/>
            <person name="Salamov A."/>
            <person name="Schmoll M."/>
            <person name="Seiboth B."/>
            <person name="Shapiro H."/>
            <person name="Sukno S."/>
            <person name="Tamayo-Ramos J.A."/>
            <person name="Tisch D."/>
            <person name="Wiest A."/>
            <person name="Wilkinson H.H."/>
            <person name="Zhang M."/>
            <person name="Coutinho P.M."/>
            <person name="Kenerley C.M."/>
            <person name="Monte E."/>
            <person name="Baker S.E."/>
            <person name="Grigoriev I.V."/>
        </authorList>
    </citation>
    <scope>NUCLEOTIDE SEQUENCE [LARGE SCALE GENOMIC DNA]</scope>
    <source>
        <strain evidence="3">ATCC 20476 / IMI 206040</strain>
    </source>
</reference>
<name>G9NKL4_HYPAI</name>
<comment type="caution">
    <text evidence="2">The sequence shown here is derived from an EMBL/GenBank/DDBJ whole genome shotgun (WGS) entry which is preliminary data.</text>
</comment>
<keyword evidence="3" id="KW-1185">Reference proteome</keyword>
<dbReference type="Proteomes" id="UP000005426">
    <property type="component" value="Unassembled WGS sequence"/>
</dbReference>
<protein>
    <submittedName>
        <fullName evidence="2">Uncharacterized protein</fullName>
    </submittedName>
</protein>
<dbReference type="EMBL" id="ABDG02000018">
    <property type="protein sequence ID" value="EHK48437.1"/>
    <property type="molecule type" value="Genomic_DNA"/>
</dbReference>
<dbReference type="HOGENOM" id="CLU_2469387_0_0_1"/>
<accession>G9NKL4</accession>
<sequence>MHFNLAIGTILSAALFCTTHATLFETNEDIDSLKSKSQLVARSAAAHVVCEAGLSDTNICENTYCACSGDTIFCVPGVTCLSTCVCAV</sequence>
<keyword evidence="1" id="KW-0732">Signal</keyword>
<dbReference type="AlphaFoldDB" id="G9NKL4"/>
<organism evidence="2 3">
    <name type="scientific">Hypocrea atroviridis (strain ATCC 20476 / IMI 206040)</name>
    <name type="common">Trichoderma atroviride</name>
    <dbReference type="NCBI Taxonomy" id="452589"/>
    <lineage>
        <taxon>Eukaryota</taxon>
        <taxon>Fungi</taxon>
        <taxon>Dikarya</taxon>
        <taxon>Ascomycota</taxon>
        <taxon>Pezizomycotina</taxon>
        <taxon>Sordariomycetes</taxon>
        <taxon>Hypocreomycetidae</taxon>
        <taxon>Hypocreales</taxon>
        <taxon>Hypocreaceae</taxon>
        <taxon>Trichoderma</taxon>
    </lineage>
</organism>
<proteinExistence type="predicted"/>